<evidence type="ECO:0000256" key="4">
    <source>
        <dbReference type="ARBA" id="ARBA00016962"/>
    </source>
</evidence>
<evidence type="ECO:0000256" key="5">
    <source>
        <dbReference type="ARBA" id="ARBA00022448"/>
    </source>
</evidence>
<feature type="transmembrane region" description="Helical" evidence="11">
    <location>
        <begin position="21"/>
        <end position="40"/>
    </location>
</feature>
<reference evidence="13 14" key="1">
    <citation type="submission" date="2015-08" db="EMBL/GenBank/DDBJ databases">
        <title>Genome sequence of Streptococcus phocae subsp. phocae ATCC 51973T isolated from liver specimen obtained from seal.</title>
        <authorList>
            <person name="Avendano-Herrera R."/>
        </authorList>
    </citation>
    <scope>NUCLEOTIDE SEQUENCE [LARGE SCALE GENOMIC DNA]</scope>
    <source>
        <strain evidence="13 14">ATCC 51973</strain>
    </source>
</reference>
<evidence type="ECO:0000256" key="7">
    <source>
        <dbReference type="ARBA" id="ARBA00022692"/>
    </source>
</evidence>
<evidence type="ECO:0000313" key="13">
    <source>
        <dbReference type="EMBL" id="KPJ22023.1"/>
    </source>
</evidence>
<evidence type="ECO:0000256" key="11">
    <source>
        <dbReference type="SAM" id="Phobius"/>
    </source>
</evidence>
<evidence type="ECO:0000256" key="3">
    <source>
        <dbReference type="ARBA" id="ARBA00011131"/>
    </source>
</evidence>
<comment type="subunit">
    <text evidence="3">The complex is composed of two ATP-binding proteins (HrtA), two transmembrane proteins (HrtB) and a solute-binding protein.</text>
</comment>
<feature type="transmembrane region" description="Helical" evidence="11">
    <location>
        <begin position="283"/>
        <end position="303"/>
    </location>
</feature>
<dbReference type="PATRIC" id="fig|119224.3.peg.1060"/>
<sequence length="358" mass="39310">MFLAINEMKQAKLRYGLIMGLLFLIAYLMFFLSGLSFGLMQENRSAVDKWDADTVLLSKDADASLNLSSLEADQISTIKADKVAPLAQLGSVTWSVKKPTETDKEKVSFFGIDPKTFLKPTLTKGRMFQSDQEVVIDEIMAEKGGFQLGDKLYVSSLDKGFTIVGYTNKASFSVAPVAYMTLEAFQELKYGDRATKQPKQVNAFIVQGKLDSYPKADFQKLTISDFITKLPGYSAQNLTFGFMIGFLIVISAIIIGIFMYVLTIQKAPIFGIMKAQGISNKTIANAVLSQTFILSLLGSSFGLLGTWLSSQVLPAAVPFQSNWYLYALILVAMVTFAVMGTLFSVLAIVRIDPLKAIG</sequence>
<feature type="domain" description="ABC3 transporter permease C-terminal" evidence="12">
    <location>
        <begin position="242"/>
        <end position="353"/>
    </location>
</feature>
<dbReference type="EMBL" id="LHQM01000030">
    <property type="protein sequence ID" value="KPJ22023.1"/>
    <property type="molecule type" value="Genomic_DNA"/>
</dbReference>
<dbReference type="RefSeq" id="WP_054279024.1">
    <property type="nucleotide sequence ID" value="NZ_LHQM01000030.1"/>
</dbReference>
<dbReference type="Pfam" id="PF02687">
    <property type="entry name" value="FtsX"/>
    <property type="match status" value="1"/>
</dbReference>
<organism evidence="13 14">
    <name type="scientific">Streptococcus phocae</name>
    <dbReference type="NCBI Taxonomy" id="119224"/>
    <lineage>
        <taxon>Bacteria</taxon>
        <taxon>Bacillati</taxon>
        <taxon>Bacillota</taxon>
        <taxon>Bacilli</taxon>
        <taxon>Lactobacillales</taxon>
        <taxon>Streptococcaceae</taxon>
        <taxon>Streptococcus</taxon>
    </lineage>
</organism>
<evidence type="ECO:0000256" key="9">
    <source>
        <dbReference type="ARBA" id="ARBA00023136"/>
    </source>
</evidence>
<dbReference type="AlphaFoldDB" id="A0A0P6SQT4"/>
<gene>
    <name evidence="13" type="ORF">AKK44_06620</name>
</gene>
<evidence type="ECO:0000256" key="8">
    <source>
        <dbReference type="ARBA" id="ARBA00022989"/>
    </source>
</evidence>
<keyword evidence="6" id="KW-1003">Cell membrane</keyword>
<dbReference type="PANTHER" id="PTHR43738:SF1">
    <property type="entry name" value="HEMIN TRANSPORT SYSTEM PERMEASE PROTEIN HRTB-RELATED"/>
    <property type="match status" value="1"/>
</dbReference>
<keyword evidence="8 11" id="KW-1133">Transmembrane helix</keyword>
<dbReference type="PANTHER" id="PTHR43738">
    <property type="entry name" value="ABC TRANSPORTER, MEMBRANE PROTEIN"/>
    <property type="match status" value="1"/>
</dbReference>
<keyword evidence="9 11" id="KW-0472">Membrane</keyword>
<dbReference type="GO" id="GO:0005886">
    <property type="term" value="C:plasma membrane"/>
    <property type="evidence" value="ECO:0007669"/>
    <property type="project" value="UniProtKB-SubCell"/>
</dbReference>
<protein>
    <recommendedName>
        <fullName evidence="4">Putative hemin transport system permease protein HrtB</fullName>
    </recommendedName>
</protein>
<comment type="caution">
    <text evidence="13">The sequence shown here is derived from an EMBL/GenBank/DDBJ whole genome shotgun (WGS) entry which is preliminary data.</text>
</comment>
<evidence type="ECO:0000256" key="2">
    <source>
        <dbReference type="ARBA" id="ARBA00008697"/>
    </source>
</evidence>
<keyword evidence="14" id="KW-1185">Reference proteome</keyword>
<dbReference type="STRING" id="119224.AKK44_06620"/>
<keyword evidence="7 11" id="KW-0812">Transmembrane</keyword>
<accession>A0A0P6SQT4</accession>
<dbReference type="InterPro" id="IPR051125">
    <property type="entry name" value="ABC-4/HrtB_transporter"/>
</dbReference>
<comment type="similarity">
    <text evidence="2">Belongs to the ABC-4 integral membrane protein family. HrtB subfamily.</text>
</comment>
<evidence type="ECO:0000256" key="1">
    <source>
        <dbReference type="ARBA" id="ARBA00004651"/>
    </source>
</evidence>
<evidence type="ECO:0000256" key="10">
    <source>
        <dbReference type="ARBA" id="ARBA00024973"/>
    </source>
</evidence>
<evidence type="ECO:0000313" key="14">
    <source>
        <dbReference type="Proteomes" id="UP000049578"/>
    </source>
</evidence>
<dbReference type="Proteomes" id="UP000049578">
    <property type="component" value="Unassembled WGS sequence"/>
</dbReference>
<comment type="function">
    <text evidence="10">Part of the ABC transporter complex hrt involved in hemin import. Responsible for the translocation of the substrate across the membrane.</text>
</comment>
<evidence type="ECO:0000256" key="6">
    <source>
        <dbReference type="ARBA" id="ARBA00022475"/>
    </source>
</evidence>
<dbReference type="InterPro" id="IPR003838">
    <property type="entry name" value="ABC3_permease_C"/>
</dbReference>
<evidence type="ECO:0000259" key="12">
    <source>
        <dbReference type="Pfam" id="PF02687"/>
    </source>
</evidence>
<keyword evidence="5" id="KW-0813">Transport</keyword>
<name>A0A0P6SQT4_9STRE</name>
<feature type="transmembrane region" description="Helical" evidence="11">
    <location>
        <begin position="238"/>
        <end position="262"/>
    </location>
</feature>
<comment type="subcellular location">
    <subcellularLocation>
        <location evidence="1">Cell membrane</location>
        <topology evidence="1">Multi-pass membrane protein</topology>
    </subcellularLocation>
</comment>
<feature type="transmembrane region" description="Helical" evidence="11">
    <location>
        <begin position="323"/>
        <end position="349"/>
    </location>
</feature>
<proteinExistence type="inferred from homology"/>